<feature type="domain" description="C2H2-type" evidence="11">
    <location>
        <begin position="373"/>
        <end position="400"/>
    </location>
</feature>
<dbReference type="SUPFAM" id="SSF57667">
    <property type="entry name" value="beta-beta-alpha zinc fingers"/>
    <property type="match status" value="8"/>
</dbReference>
<reference evidence="12" key="1">
    <citation type="submission" date="2020-11" db="EMBL/GenBank/DDBJ databases">
        <authorList>
            <person name="Tran Van P."/>
        </authorList>
    </citation>
    <scope>NUCLEOTIDE SEQUENCE</scope>
</reference>
<keyword evidence="4 10" id="KW-0863">Zinc-finger</keyword>
<dbReference type="GO" id="GO:0003677">
    <property type="term" value="F:DNA binding"/>
    <property type="evidence" value="ECO:0007669"/>
    <property type="project" value="UniProtKB-KW"/>
</dbReference>
<dbReference type="PROSITE" id="PS50157">
    <property type="entry name" value="ZINC_FINGER_C2H2_2"/>
    <property type="match status" value="13"/>
</dbReference>
<dbReference type="InterPro" id="IPR050636">
    <property type="entry name" value="C2H2-ZF_domain-containing"/>
</dbReference>
<dbReference type="Gene3D" id="3.30.160.60">
    <property type="entry name" value="Classic Zinc Finger"/>
    <property type="match status" value="8"/>
</dbReference>
<sequence length="893" mass="101382">MEKRSFIVIGEAPESESEEEVNIVVNYSRVPISAGKGLDTDSVSVGPWSVVRVPMLYGAHTPPTLKELLWQGKPQSLTKKEKNCRLQNIECVVDAVNVSSVGSAARERNISLHKNLLEFVHLSVSGPVRDLNTANHQLLQSQDHHHHYHHQQFPACGLERRKRKYRNSYKNEEMKECGMKFSTTKCDETQEMYSRDPRRVILLASRDGPKPSNISNNSSLENISYGDKLCPQDKINYLESKLQIEKEKSDKITSDWFDFGVNSNTSYAGDEKHLSCNNGEVEGNCAVSASDTVLKSSSKSQKLPGKTHSSPLFTKKLIPAECGKMFVKRSSLQVHLATHTNNKPFICEVCGQGFSQKVSRDIHLVRHTGKYNYKCIKCDKSFPSRSKLNAHSYIHKTPRFACSVCRKKFVHRDTLRTHLLIHADNKHHQCSECHRAFTTKSNLRQHEQSHSNLLFSCEQCGARFRYQSSLTSHRRCHEGFSPLQQKETLKHTSTVMPIQERFLCPVCGKEFQRKHSLKTHEKCHRELSEGEVHLCHLCPNKYTQKSKLTQHLKTHLQVDVVLLRLLLLGIVWQWFYHKPNLFQEPQFCCEVCKRCFYRKDVYVKHMTTHSDQRPYCCAHCGKAFTFKSNLTAHLAMHPLPGQPIQMFRCSDCGREFRHKSSYTVHRKSHLGQFSHSCPNCGKQFTQKSRLASHIHCHSTDRPFVCPTCGRAYKEHKHRREHIKRAHPQEFSVESLLASITGDDTNVLCTEQQPLDGEPSLVTITNQSACIQDHLVNHLLSFPSVDHQTILEQNEQSELVVPFSVVQDECSLLVLSPNVAMYPPVDLETTLQDIQPTHFSTNPGDAMHCQGPLAILSGDNTDEEKMLLVAVVLDVVENLGGGGLTCSINGSTSI</sequence>
<proteinExistence type="predicted"/>
<gene>
    <name evidence="12" type="ORF">TTEB3V08_LOCUS2675</name>
</gene>
<keyword evidence="2" id="KW-0479">Metal-binding</keyword>
<evidence type="ECO:0000256" key="2">
    <source>
        <dbReference type="ARBA" id="ARBA00022723"/>
    </source>
</evidence>
<evidence type="ECO:0000256" key="6">
    <source>
        <dbReference type="ARBA" id="ARBA00023015"/>
    </source>
</evidence>
<keyword evidence="7" id="KW-0238">DNA-binding</keyword>
<accession>A0A7R9IB29</accession>
<dbReference type="FunFam" id="3.30.160.60:FF:000340">
    <property type="entry name" value="zinc finger protein 473 isoform X1"/>
    <property type="match status" value="1"/>
</dbReference>
<evidence type="ECO:0000256" key="10">
    <source>
        <dbReference type="PROSITE-ProRule" id="PRU00042"/>
    </source>
</evidence>
<evidence type="ECO:0000256" key="5">
    <source>
        <dbReference type="ARBA" id="ARBA00022833"/>
    </source>
</evidence>
<evidence type="ECO:0000256" key="7">
    <source>
        <dbReference type="ARBA" id="ARBA00023125"/>
    </source>
</evidence>
<feature type="domain" description="C2H2-type" evidence="11">
    <location>
        <begin position="455"/>
        <end position="482"/>
    </location>
</feature>
<feature type="domain" description="C2H2-type" evidence="11">
    <location>
        <begin position="647"/>
        <end position="674"/>
    </location>
</feature>
<keyword evidence="5" id="KW-0862">Zinc</keyword>
<keyword evidence="8" id="KW-0804">Transcription</keyword>
<dbReference type="InterPro" id="IPR013087">
    <property type="entry name" value="Znf_C2H2_type"/>
</dbReference>
<feature type="domain" description="C2H2-type" evidence="11">
    <location>
        <begin position="502"/>
        <end position="529"/>
    </location>
</feature>
<dbReference type="FunFam" id="3.30.160.60:FF:000322">
    <property type="entry name" value="GDNF-inducible zinc finger protein 1"/>
    <property type="match status" value="1"/>
</dbReference>
<evidence type="ECO:0000259" key="11">
    <source>
        <dbReference type="PROSITE" id="PS50157"/>
    </source>
</evidence>
<dbReference type="AlphaFoldDB" id="A0A7R9IB29"/>
<feature type="domain" description="C2H2-type" evidence="11">
    <location>
        <begin position="675"/>
        <end position="702"/>
    </location>
</feature>
<feature type="domain" description="C2H2-type" evidence="11">
    <location>
        <begin position="428"/>
        <end position="452"/>
    </location>
</feature>
<dbReference type="PANTHER" id="PTHR47772">
    <property type="entry name" value="ZINC FINGER PROTEIN 200"/>
    <property type="match status" value="1"/>
</dbReference>
<evidence type="ECO:0000256" key="9">
    <source>
        <dbReference type="ARBA" id="ARBA00023242"/>
    </source>
</evidence>
<evidence type="ECO:0000256" key="3">
    <source>
        <dbReference type="ARBA" id="ARBA00022737"/>
    </source>
</evidence>
<dbReference type="InterPro" id="IPR036236">
    <property type="entry name" value="Znf_C2H2_sf"/>
</dbReference>
<protein>
    <recommendedName>
        <fullName evidence="11">C2H2-type domain-containing protein</fullName>
    </recommendedName>
</protein>
<keyword evidence="6" id="KW-0805">Transcription regulation</keyword>
<evidence type="ECO:0000256" key="4">
    <source>
        <dbReference type="ARBA" id="ARBA00022771"/>
    </source>
</evidence>
<keyword evidence="3" id="KW-0677">Repeat</keyword>
<dbReference type="GO" id="GO:0008270">
    <property type="term" value="F:zinc ion binding"/>
    <property type="evidence" value="ECO:0007669"/>
    <property type="project" value="UniProtKB-KW"/>
</dbReference>
<dbReference type="EMBL" id="OE000646">
    <property type="protein sequence ID" value="CAD7454573.1"/>
    <property type="molecule type" value="Genomic_DNA"/>
</dbReference>
<feature type="domain" description="C2H2-type" evidence="11">
    <location>
        <begin position="533"/>
        <end position="555"/>
    </location>
</feature>
<evidence type="ECO:0000256" key="1">
    <source>
        <dbReference type="ARBA" id="ARBA00004123"/>
    </source>
</evidence>
<dbReference type="Pfam" id="PF00096">
    <property type="entry name" value="zf-C2H2"/>
    <property type="match status" value="5"/>
</dbReference>
<dbReference type="PROSITE" id="PS00028">
    <property type="entry name" value="ZINC_FINGER_C2H2_1"/>
    <property type="match status" value="12"/>
</dbReference>
<name>A0A7R9IB29_9NEOP</name>
<feature type="domain" description="C2H2-type" evidence="11">
    <location>
        <begin position="615"/>
        <end position="637"/>
    </location>
</feature>
<feature type="domain" description="C2H2-type" evidence="11">
    <location>
        <begin position="703"/>
        <end position="731"/>
    </location>
</feature>
<feature type="domain" description="C2H2-type" evidence="11">
    <location>
        <begin position="313"/>
        <end position="344"/>
    </location>
</feature>
<dbReference type="Pfam" id="PF13912">
    <property type="entry name" value="zf-C2H2_6"/>
    <property type="match status" value="2"/>
</dbReference>
<feature type="domain" description="C2H2-type" evidence="11">
    <location>
        <begin position="400"/>
        <end position="427"/>
    </location>
</feature>
<comment type="subcellular location">
    <subcellularLocation>
        <location evidence="1">Nucleus</location>
    </subcellularLocation>
</comment>
<dbReference type="SMART" id="SM00355">
    <property type="entry name" value="ZnF_C2H2"/>
    <property type="match status" value="13"/>
</dbReference>
<keyword evidence="9" id="KW-0539">Nucleus</keyword>
<dbReference type="PANTHER" id="PTHR47772:SF13">
    <property type="entry name" value="GASTRULA ZINC FINGER PROTEIN XLCGF49.1-LIKE-RELATED"/>
    <property type="match status" value="1"/>
</dbReference>
<feature type="domain" description="C2H2-type" evidence="11">
    <location>
        <begin position="587"/>
        <end position="614"/>
    </location>
</feature>
<organism evidence="12">
    <name type="scientific">Timema tahoe</name>
    <dbReference type="NCBI Taxonomy" id="61484"/>
    <lineage>
        <taxon>Eukaryota</taxon>
        <taxon>Metazoa</taxon>
        <taxon>Ecdysozoa</taxon>
        <taxon>Arthropoda</taxon>
        <taxon>Hexapoda</taxon>
        <taxon>Insecta</taxon>
        <taxon>Pterygota</taxon>
        <taxon>Neoptera</taxon>
        <taxon>Polyneoptera</taxon>
        <taxon>Phasmatodea</taxon>
        <taxon>Timematodea</taxon>
        <taxon>Timematoidea</taxon>
        <taxon>Timematidae</taxon>
        <taxon>Timema</taxon>
    </lineage>
</organism>
<dbReference type="GO" id="GO:0005634">
    <property type="term" value="C:nucleus"/>
    <property type="evidence" value="ECO:0007669"/>
    <property type="project" value="UniProtKB-SubCell"/>
</dbReference>
<evidence type="ECO:0000256" key="8">
    <source>
        <dbReference type="ARBA" id="ARBA00023163"/>
    </source>
</evidence>
<evidence type="ECO:0000313" key="12">
    <source>
        <dbReference type="EMBL" id="CAD7454573.1"/>
    </source>
</evidence>
<feature type="domain" description="C2H2-type" evidence="11">
    <location>
        <begin position="345"/>
        <end position="372"/>
    </location>
</feature>